<proteinExistence type="predicted"/>
<evidence type="ECO:0000313" key="4">
    <source>
        <dbReference type="Proteomes" id="UP001259659"/>
    </source>
</evidence>
<accession>A0ABU2FHR1</accession>
<feature type="compositionally biased region" description="Polar residues" evidence="1">
    <location>
        <begin position="14"/>
        <end position="27"/>
    </location>
</feature>
<feature type="compositionally biased region" description="Basic and acidic residues" evidence="1">
    <location>
        <begin position="1"/>
        <end position="13"/>
    </location>
</feature>
<dbReference type="InterPro" id="IPR055554">
    <property type="entry name" value="DUF7130"/>
</dbReference>
<evidence type="ECO:0000313" key="3">
    <source>
        <dbReference type="EMBL" id="MDS0261316.1"/>
    </source>
</evidence>
<dbReference type="SUPFAM" id="SSF57802">
    <property type="entry name" value="Rubredoxin-like"/>
    <property type="match status" value="1"/>
</dbReference>
<dbReference type="Proteomes" id="UP001259659">
    <property type="component" value="Unassembled WGS sequence"/>
</dbReference>
<evidence type="ECO:0000259" key="2">
    <source>
        <dbReference type="Pfam" id="PF23458"/>
    </source>
</evidence>
<keyword evidence="4" id="KW-1185">Reference proteome</keyword>
<gene>
    <name evidence="3" type="ORF">NDI56_18100</name>
</gene>
<feature type="domain" description="DUF7130" evidence="2">
    <location>
        <begin position="25"/>
        <end position="112"/>
    </location>
</feature>
<dbReference type="Pfam" id="PF23458">
    <property type="entry name" value="DUF7130"/>
    <property type="match status" value="1"/>
</dbReference>
<protein>
    <recommendedName>
        <fullName evidence="2">DUF7130 domain-containing protein</fullName>
    </recommendedName>
</protein>
<dbReference type="Gene3D" id="2.20.28.10">
    <property type="match status" value="1"/>
</dbReference>
<evidence type="ECO:0000256" key="1">
    <source>
        <dbReference type="SAM" id="MobiDB-lite"/>
    </source>
</evidence>
<dbReference type="EMBL" id="JAMQON010000006">
    <property type="protein sequence ID" value="MDS0261316.1"/>
    <property type="molecule type" value="Genomic_DNA"/>
</dbReference>
<comment type="caution">
    <text evidence="3">The sequence shown here is derived from an EMBL/GenBank/DDBJ whole genome shotgun (WGS) entry which is preliminary data.</text>
</comment>
<dbReference type="RefSeq" id="WP_310921137.1">
    <property type="nucleotide sequence ID" value="NZ_JAMQON010000006.1"/>
</dbReference>
<reference evidence="3 4" key="1">
    <citation type="submission" date="2022-06" db="EMBL/GenBank/DDBJ databases">
        <title>Haloarcula sp. a new haloarchaeum isolate from saline soil.</title>
        <authorList>
            <person name="Strakova D."/>
            <person name="Galisteo C."/>
            <person name="Sanchez-Porro C."/>
            <person name="Ventosa A."/>
        </authorList>
    </citation>
    <scope>NUCLEOTIDE SEQUENCE [LARGE SCALE GENOMIC DNA]</scope>
    <source>
        <strain evidence="3 4">S1CR25-12</strain>
    </source>
</reference>
<name>A0ABU2FHR1_9EURY</name>
<feature type="region of interest" description="Disordered" evidence="1">
    <location>
        <begin position="1"/>
        <end position="37"/>
    </location>
</feature>
<organism evidence="3 4">
    <name type="scientific">Haloarcula saliterrae</name>
    <dbReference type="NCBI Taxonomy" id="2950534"/>
    <lineage>
        <taxon>Archaea</taxon>
        <taxon>Methanobacteriati</taxon>
        <taxon>Methanobacteriota</taxon>
        <taxon>Stenosarchaea group</taxon>
        <taxon>Halobacteria</taxon>
        <taxon>Halobacteriales</taxon>
        <taxon>Haloarculaceae</taxon>
        <taxon>Haloarcula</taxon>
    </lineage>
</organism>
<sequence length="112" mass="12142">MTGRGETPERESDAQATDDATSLSFGQTLYDDAGRPVGSVRGMEAGGVFLTTRDGVEAFSVEHVRSGHSFGQAELMWRCLNCGEMGDLGDALPESCPNCGVEREELMYWTED</sequence>